<reference evidence="1" key="1">
    <citation type="journal article" date="2014" name="PLoS ONE">
        <title>Transcriptome-Based Identification of ABC Transporters in the Western Tarnished Plant Bug Lygus hesperus.</title>
        <authorList>
            <person name="Hull J.J."/>
            <person name="Chaney K."/>
            <person name="Geib S.M."/>
            <person name="Fabrick J.A."/>
            <person name="Brent C.S."/>
            <person name="Walsh D."/>
            <person name="Lavine L.C."/>
        </authorList>
    </citation>
    <scope>NUCLEOTIDE SEQUENCE</scope>
</reference>
<proteinExistence type="predicted"/>
<evidence type="ECO:0000313" key="2">
    <source>
        <dbReference type="EMBL" id="JAG14272.1"/>
    </source>
</evidence>
<evidence type="ECO:0000313" key="3">
    <source>
        <dbReference type="EMBL" id="JAP98255.1"/>
    </source>
</evidence>
<dbReference type="EMBL" id="GDHC01020373">
    <property type="protein sequence ID" value="JAP98255.1"/>
    <property type="molecule type" value="Transcribed_RNA"/>
</dbReference>
<reference evidence="1" key="2">
    <citation type="submission" date="2014-07" db="EMBL/GenBank/DDBJ databases">
        <authorList>
            <person name="Hull J."/>
        </authorList>
    </citation>
    <scope>NUCLEOTIDE SEQUENCE</scope>
</reference>
<accession>A0A0A9X3N8</accession>
<dbReference type="EMBL" id="GBHO01029333">
    <property type="protein sequence ID" value="JAG14271.1"/>
    <property type="molecule type" value="Transcribed_RNA"/>
</dbReference>
<name>A0A0A9X3N8_LYGHE</name>
<reference evidence="3" key="3">
    <citation type="journal article" date="2016" name="Gigascience">
        <title>De novo construction of an expanded transcriptome assembly for the western tarnished plant bug, Lygus hesperus.</title>
        <authorList>
            <person name="Tassone E.E."/>
            <person name="Geib S.M."/>
            <person name="Hall B."/>
            <person name="Fabrick J.A."/>
            <person name="Brent C.S."/>
            <person name="Hull J.J."/>
        </authorList>
    </citation>
    <scope>NUCLEOTIDE SEQUENCE</scope>
</reference>
<sequence>MIVQKTPNFSHLQPPKIRSGVLARLTTREMRQSFGFLILYRPIQSGLNAILHEPDILIFRREIFFALRIDPPEDLEDVQDQENGTSAGRPMREADLTTISVPPRRVAPKVGPLPECRMHVKSSTPPSEHRAWQRSPILSLFLNSLHSLLRWFQGSKEVQKYPETTAKYTPRRMRKNIAATDVLCR</sequence>
<dbReference type="AlphaFoldDB" id="A0A0A9X3N8"/>
<gene>
    <name evidence="2" type="ORF">CM83_42431</name>
    <name evidence="1" type="ORF">CM83_42448</name>
    <name evidence="3" type="ORF">g.34504</name>
</gene>
<dbReference type="EMBL" id="GBHO01029332">
    <property type="protein sequence ID" value="JAG14272.1"/>
    <property type="molecule type" value="Transcribed_RNA"/>
</dbReference>
<evidence type="ECO:0000313" key="1">
    <source>
        <dbReference type="EMBL" id="JAG14271.1"/>
    </source>
</evidence>
<protein>
    <submittedName>
        <fullName evidence="1">Uncharacterized protein</fullName>
    </submittedName>
</protein>
<organism evidence="1">
    <name type="scientific">Lygus hesperus</name>
    <name type="common">Western plant bug</name>
    <dbReference type="NCBI Taxonomy" id="30085"/>
    <lineage>
        <taxon>Eukaryota</taxon>
        <taxon>Metazoa</taxon>
        <taxon>Ecdysozoa</taxon>
        <taxon>Arthropoda</taxon>
        <taxon>Hexapoda</taxon>
        <taxon>Insecta</taxon>
        <taxon>Pterygota</taxon>
        <taxon>Neoptera</taxon>
        <taxon>Paraneoptera</taxon>
        <taxon>Hemiptera</taxon>
        <taxon>Heteroptera</taxon>
        <taxon>Panheteroptera</taxon>
        <taxon>Cimicomorpha</taxon>
        <taxon>Miridae</taxon>
        <taxon>Mirini</taxon>
        <taxon>Lygus</taxon>
    </lineage>
</organism>